<dbReference type="Pfam" id="PF02627">
    <property type="entry name" value="CMD"/>
    <property type="match status" value="1"/>
</dbReference>
<dbReference type="Proteomes" id="UP000567179">
    <property type="component" value="Unassembled WGS sequence"/>
</dbReference>
<dbReference type="Pfam" id="PF12697">
    <property type="entry name" value="Abhydrolase_6"/>
    <property type="match status" value="1"/>
</dbReference>
<dbReference type="Gene3D" id="1.20.1290.10">
    <property type="entry name" value="AhpD-like"/>
    <property type="match status" value="1"/>
</dbReference>
<evidence type="ECO:0000259" key="2">
    <source>
        <dbReference type="Pfam" id="PF02627"/>
    </source>
</evidence>
<dbReference type="InterPro" id="IPR000073">
    <property type="entry name" value="AB_hydrolase_1"/>
</dbReference>
<evidence type="ECO:0000256" key="1">
    <source>
        <dbReference type="SAM" id="MobiDB-lite"/>
    </source>
</evidence>
<keyword evidence="5" id="KW-1185">Reference proteome</keyword>
<organism evidence="4 5">
    <name type="scientific">Psilocybe cf. subviscida</name>
    <dbReference type="NCBI Taxonomy" id="2480587"/>
    <lineage>
        <taxon>Eukaryota</taxon>
        <taxon>Fungi</taxon>
        <taxon>Dikarya</taxon>
        <taxon>Basidiomycota</taxon>
        <taxon>Agaricomycotina</taxon>
        <taxon>Agaricomycetes</taxon>
        <taxon>Agaricomycetidae</taxon>
        <taxon>Agaricales</taxon>
        <taxon>Agaricineae</taxon>
        <taxon>Strophariaceae</taxon>
        <taxon>Psilocybe</taxon>
    </lineage>
</organism>
<comment type="caution">
    <text evidence="4">The sequence shown here is derived from an EMBL/GenBank/DDBJ whole genome shotgun (WGS) entry which is preliminary data.</text>
</comment>
<proteinExistence type="predicted"/>
<feature type="compositionally biased region" description="Low complexity" evidence="1">
    <location>
        <begin position="36"/>
        <end position="53"/>
    </location>
</feature>
<feature type="domain" description="AB hydrolase-1" evidence="3">
    <location>
        <begin position="296"/>
        <end position="564"/>
    </location>
</feature>
<dbReference type="PANTHER" id="PTHR34846">
    <property type="entry name" value="4-CARBOXYMUCONOLACTONE DECARBOXYLASE FAMILY PROTEIN (AFU_ORTHOLOGUE AFUA_6G11590)"/>
    <property type="match status" value="1"/>
</dbReference>
<protein>
    <recommendedName>
        <fullName evidence="6">AB hydrolase-1 domain-containing protein</fullName>
    </recommendedName>
</protein>
<evidence type="ECO:0000313" key="5">
    <source>
        <dbReference type="Proteomes" id="UP000567179"/>
    </source>
</evidence>
<feature type="domain" description="Carboxymuconolactone decarboxylase-like" evidence="2">
    <location>
        <begin position="95"/>
        <end position="174"/>
    </location>
</feature>
<accession>A0A8H5AS36</accession>
<dbReference type="OrthoDB" id="9998495at2759"/>
<dbReference type="Gene3D" id="3.40.50.1820">
    <property type="entry name" value="alpha/beta hydrolase"/>
    <property type="match status" value="1"/>
</dbReference>
<name>A0A8H5AS36_9AGAR</name>
<evidence type="ECO:0000259" key="3">
    <source>
        <dbReference type="Pfam" id="PF12697"/>
    </source>
</evidence>
<dbReference type="SUPFAM" id="SSF69118">
    <property type="entry name" value="AhpD-like"/>
    <property type="match status" value="1"/>
</dbReference>
<dbReference type="InterPro" id="IPR003779">
    <property type="entry name" value="CMD-like"/>
</dbReference>
<dbReference type="InterPro" id="IPR029058">
    <property type="entry name" value="AB_hydrolase_fold"/>
</dbReference>
<reference evidence="4 5" key="1">
    <citation type="journal article" date="2020" name="ISME J.">
        <title>Uncovering the hidden diversity of litter-decomposition mechanisms in mushroom-forming fungi.</title>
        <authorList>
            <person name="Floudas D."/>
            <person name="Bentzer J."/>
            <person name="Ahren D."/>
            <person name="Johansson T."/>
            <person name="Persson P."/>
            <person name="Tunlid A."/>
        </authorList>
    </citation>
    <scope>NUCLEOTIDE SEQUENCE [LARGE SCALE GENOMIC DNA]</scope>
    <source>
        <strain evidence="4 5">CBS 101986</strain>
    </source>
</reference>
<dbReference type="GO" id="GO:0051920">
    <property type="term" value="F:peroxiredoxin activity"/>
    <property type="evidence" value="ECO:0007669"/>
    <property type="project" value="InterPro"/>
</dbReference>
<dbReference type="PANTHER" id="PTHR34846:SF11">
    <property type="entry name" value="4-CARBOXYMUCONOLACTONE DECARBOXYLASE FAMILY PROTEIN (AFU_ORTHOLOGUE AFUA_6G11590)"/>
    <property type="match status" value="1"/>
</dbReference>
<gene>
    <name evidence="4" type="ORF">D9619_010340</name>
</gene>
<dbReference type="SUPFAM" id="SSF53474">
    <property type="entry name" value="alpha/beta-Hydrolases"/>
    <property type="match status" value="1"/>
</dbReference>
<sequence>MCWPCNLVRRGRHPNVPASTIRNFFTAVASRAPISLSLRPSPPTTSMSPTFPAGKSRIVPGRYPPPGTDPYADAIRERRGERGLTPLDGNLLHVPAIAGGYNSLLGAIRTKGKLPGDIREAMILRIAAINHAAFEWIHHEPIGRKDGLTTGQLYIIRDIETPLPASPTLLNALQTVAIAYTDHSTRDIHIPTDIVDEFKKQLRNWALSTTPTLSAEEADAKADDLYVEAAIVVAGYNMVSRFLLGTDVAGLSDMEVPWPVERKEHLIELPSFPPAATPTHTIHVVTLITSPSAPWIVFANSLLTDWTMWSYVIPYFLDYSSGAGTYNLLLHSQRGHGRSTIPEVVDGQTRATTIPLLATDIANLLEKLSIPTPVTSVIGVSQGGAATLAFGAMYPDKTRSIIACDTSARTPAGNKEAWEQRIRLVLGPDSPENIGDYARKVGLGALADATVPRWFPPGSSCNLPGSKQAEWVKRMIERTDVAGFIAGARALGDYDTLVLGDGLFQSPVGLGILLAGTLDGDGKVGEGLQDLSGQWAAASTKARQYLSVDNSGHLPMIDSPDKFFHWISLSLHYLSSSQ</sequence>
<dbReference type="AlphaFoldDB" id="A0A8H5AS36"/>
<dbReference type="EMBL" id="JAACJJ010000058">
    <property type="protein sequence ID" value="KAF5309846.1"/>
    <property type="molecule type" value="Genomic_DNA"/>
</dbReference>
<evidence type="ECO:0008006" key="6">
    <source>
        <dbReference type="Google" id="ProtNLM"/>
    </source>
</evidence>
<feature type="region of interest" description="Disordered" evidence="1">
    <location>
        <begin position="36"/>
        <end position="67"/>
    </location>
</feature>
<dbReference type="InterPro" id="IPR029032">
    <property type="entry name" value="AhpD-like"/>
</dbReference>
<evidence type="ECO:0000313" key="4">
    <source>
        <dbReference type="EMBL" id="KAF5309846.1"/>
    </source>
</evidence>